<dbReference type="InterPro" id="IPR011256">
    <property type="entry name" value="Reg_factor_effector_dom_sf"/>
</dbReference>
<gene>
    <name evidence="2" type="ORF">SDC9_155252</name>
</gene>
<comment type="caution">
    <text evidence="2">The sequence shown here is derived from an EMBL/GenBank/DDBJ whole genome shotgun (WGS) entry which is preliminary data.</text>
</comment>
<accession>A0A645F2X6</accession>
<dbReference type="SUPFAM" id="SSF55136">
    <property type="entry name" value="Probable bacterial effector-binding domain"/>
    <property type="match status" value="1"/>
</dbReference>
<dbReference type="Gene3D" id="3.20.80.10">
    <property type="entry name" value="Regulatory factor, effector binding domain"/>
    <property type="match status" value="1"/>
</dbReference>
<evidence type="ECO:0000313" key="2">
    <source>
        <dbReference type="EMBL" id="MPN07976.1"/>
    </source>
</evidence>
<evidence type="ECO:0000259" key="1">
    <source>
        <dbReference type="Pfam" id="PF06445"/>
    </source>
</evidence>
<dbReference type="EMBL" id="VSSQ01053986">
    <property type="protein sequence ID" value="MPN07976.1"/>
    <property type="molecule type" value="Genomic_DNA"/>
</dbReference>
<dbReference type="AlphaFoldDB" id="A0A645F2X6"/>
<organism evidence="2">
    <name type="scientific">bioreactor metagenome</name>
    <dbReference type="NCBI Taxonomy" id="1076179"/>
    <lineage>
        <taxon>unclassified sequences</taxon>
        <taxon>metagenomes</taxon>
        <taxon>ecological metagenomes</taxon>
    </lineage>
</organism>
<protein>
    <recommendedName>
        <fullName evidence="1">GyrI-like small molecule binding domain-containing protein</fullName>
    </recommendedName>
</protein>
<dbReference type="InterPro" id="IPR029442">
    <property type="entry name" value="GyrI-like"/>
</dbReference>
<dbReference type="Pfam" id="PF06445">
    <property type="entry name" value="GyrI-like"/>
    <property type="match status" value="1"/>
</dbReference>
<proteinExistence type="predicted"/>
<reference evidence="2" key="1">
    <citation type="submission" date="2019-08" db="EMBL/GenBank/DDBJ databases">
        <authorList>
            <person name="Kucharzyk K."/>
            <person name="Murdoch R.W."/>
            <person name="Higgins S."/>
            <person name="Loffler F."/>
        </authorList>
    </citation>
    <scope>NUCLEOTIDE SEQUENCE</scope>
</reference>
<feature type="domain" description="GyrI-like small molecule binding" evidence="1">
    <location>
        <begin position="60"/>
        <end position="168"/>
    </location>
</feature>
<name>A0A645F2X6_9ZZZZ</name>
<sequence>MLCTEYGQLSFEETGIKNIEIKQTDDIFYRYKRFFMDYRILTEVMKNDVFCESCSEVCQKTFGIIYDNPQITPADKCRFDLCFIKNSGNSECTFKDIYKSGSTDKILKRGMFACFDFCGNYEKLIKAYEWVFLIWPLQKRVKLKNAPVYEFYRKSKDQKHYIEIRVPLEI</sequence>